<sequence length="325" mass="35727">MVTGKAGVFSTELTTRALETFLTVCETGTMSAAAGALGISQAAVSQQTARIERILDVRLFERTGAVLILTPAGLQLRYHAIRILEAAHQAEVAMLRYQGVLVPRISIGLMETMADVLELPIIETLKPLAEQITIAALPQPKFEEALLDGRHDIVVLAQDGMVEGMRWFELVTEPGVLLAPKGFFRGEVAIEALAERLPMVRFSSQRRLARLIDTYLRRITLGVPRRFEFDRVSMIAHTVAAGDAWAITTPYGLLQAGDNLERIDVHPLPAPGLSRTIVLGARGAELLNIPDKLAQQCRLALRRARDTRISRFAPRTVQDIRIPGS</sequence>
<dbReference type="Proteomes" id="UP000182800">
    <property type="component" value="Unassembled WGS sequence"/>
</dbReference>
<dbReference type="InterPro" id="IPR036388">
    <property type="entry name" value="WH-like_DNA-bd_sf"/>
</dbReference>
<dbReference type="SUPFAM" id="SSF53850">
    <property type="entry name" value="Periplasmic binding protein-like II"/>
    <property type="match status" value="1"/>
</dbReference>
<dbReference type="Pfam" id="PF00126">
    <property type="entry name" value="HTH_1"/>
    <property type="match status" value="1"/>
</dbReference>
<dbReference type="GO" id="GO:0003700">
    <property type="term" value="F:DNA-binding transcription factor activity"/>
    <property type="evidence" value="ECO:0007669"/>
    <property type="project" value="InterPro"/>
</dbReference>
<keyword evidence="9" id="KW-1185">Reference proteome</keyword>
<reference evidence="7 9" key="2">
    <citation type="submission" date="2016-08" db="EMBL/GenBank/DDBJ databases">
        <authorList>
            <person name="Varghese N."/>
            <person name="Submissions Spin"/>
        </authorList>
    </citation>
    <scope>NUCLEOTIDE SEQUENCE [LARGE SCALE GENOMIC DNA]</scope>
    <source>
        <strain evidence="7 9">HL-109</strain>
    </source>
</reference>
<evidence type="ECO:0000256" key="3">
    <source>
        <dbReference type="ARBA" id="ARBA00023125"/>
    </source>
</evidence>
<evidence type="ECO:0000313" key="8">
    <source>
        <dbReference type="Proteomes" id="UP000050497"/>
    </source>
</evidence>
<proteinExistence type="inferred from homology"/>
<dbReference type="CDD" id="cd05466">
    <property type="entry name" value="PBP2_LTTR_substrate"/>
    <property type="match status" value="1"/>
</dbReference>
<dbReference type="GO" id="GO:0000976">
    <property type="term" value="F:transcription cis-regulatory region binding"/>
    <property type="evidence" value="ECO:0007669"/>
    <property type="project" value="TreeGrafter"/>
</dbReference>
<reference evidence="6 8" key="1">
    <citation type="submission" date="2015-09" db="EMBL/GenBank/DDBJ databases">
        <title>Identification and resolution of microdiversity through metagenomic sequencing of parallel consortia.</title>
        <authorList>
            <person name="Nelson W.C."/>
            <person name="Romine M.F."/>
            <person name="Lindemann S.R."/>
        </authorList>
    </citation>
    <scope>NUCLEOTIDE SEQUENCE [LARGE SCALE GENOMIC DNA]</scope>
    <source>
        <strain evidence="6">HL-109</strain>
    </source>
</reference>
<protein>
    <submittedName>
        <fullName evidence="6 7">Transcriptional regulator</fullName>
    </submittedName>
</protein>
<feature type="domain" description="HTH lysR-type" evidence="5">
    <location>
        <begin position="13"/>
        <end position="70"/>
    </location>
</feature>
<dbReference type="PROSITE" id="PS50931">
    <property type="entry name" value="HTH_LYSR"/>
    <property type="match status" value="1"/>
</dbReference>
<evidence type="ECO:0000256" key="2">
    <source>
        <dbReference type="ARBA" id="ARBA00023015"/>
    </source>
</evidence>
<dbReference type="SUPFAM" id="SSF46785">
    <property type="entry name" value="Winged helix' DNA-binding domain"/>
    <property type="match status" value="1"/>
</dbReference>
<dbReference type="Gene3D" id="1.10.10.10">
    <property type="entry name" value="Winged helix-like DNA-binding domain superfamily/Winged helix DNA-binding domain"/>
    <property type="match status" value="1"/>
</dbReference>
<evidence type="ECO:0000313" key="7">
    <source>
        <dbReference type="EMBL" id="SCC78972.1"/>
    </source>
</evidence>
<dbReference type="Gene3D" id="3.40.190.290">
    <property type="match status" value="1"/>
</dbReference>
<name>A0A0P7XXE2_9HYPH</name>
<evidence type="ECO:0000313" key="9">
    <source>
        <dbReference type="Proteomes" id="UP000182800"/>
    </source>
</evidence>
<keyword evidence="4" id="KW-0804">Transcription</keyword>
<dbReference type="InterPro" id="IPR005119">
    <property type="entry name" value="LysR_subst-bd"/>
</dbReference>
<keyword evidence="2" id="KW-0805">Transcription regulation</keyword>
<dbReference type="PANTHER" id="PTHR30126:SF40">
    <property type="entry name" value="HTH-TYPE TRANSCRIPTIONAL REGULATOR GLTR"/>
    <property type="match status" value="1"/>
</dbReference>
<dbReference type="RefSeq" id="WP_074443549.1">
    <property type="nucleotide sequence ID" value="NZ_FMBM01000001.1"/>
</dbReference>
<accession>A0A0P7XXE2</accession>
<comment type="caution">
    <text evidence="6">The sequence shown here is derived from an EMBL/GenBank/DDBJ whole genome shotgun (WGS) entry which is preliminary data.</text>
</comment>
<dbReference type="AlphaFoldDB" id="A0A0P7XXE2"/>
<evidence type="ECO:0000259" key="5">
    <source>
        <dbReference type="PROSITE" id="PS50931"/>
    </source>
</evidence>
<evidence type="ECO:0000313" key="6">
    <source>
        <dbReference type="EMBL" id="KPQ12265.1"/>
    </source>
</evidence>
<dbReference type="EMBL" id="LJSX01000003">
    <property type="protein sequence ID" value="KPQ12265.1"/>
    <property type="molecule type" value="Genomic_DNA"/>
</dbReference>
<keyword evidence="3 7" id="KW-0238">DNA-binding</keyword>
<organism evidence="6 8">
    <name type="scientific">Saliniramus fredricksonii</name>
    <dbReference type="NCBI Taxonomy" id="1653334"/>
    <lineage>
        <taxon>Bacteria</taxon>
        <taxon>Pseudomonadati</taxon>
        <taxon>Pseudomonadota</taxon>
        <taxon>Alphaproteobacteria</taxon>
        <taxon>Hyphomicrobiales</taxon>
        <taxon>Salinarimonadaceae</taxon>
        <taxon>Saliniramus</taxon>
    </lineage>
</organism>
<dbReference type="Proteomes" id="UP000050497">
    <property type="component" value="Unassembled WGS sequence"/>
</dbReference>
<evidence type="ECO:0000256" key="4">
    <source>
        <dbReference type="ARBA" id="ARBA00023163"/>
    </source>
</evidence>
<evidence type="ECO:0000256" key="1">
    <source>
        <dbReference type="ARBA" id="ARBA00009437"/>
    </source>
</evidence>
<dbReference type="Pfam" id="PF03466">
    <property type="entry name" value="LysR_substrate"/>
    <property type="match status" value="1"/>
</dbReference>
<dbReference type="InterPro" id="IPR036390">
    <property type="entry name" value="WH_DNA-bd_sf"/>
</dbReference>
<dbReference type="InterPro" id="IPR000847">
    <property type="entry name" value="LysR_HTH_N"/>
</dbReference>
<dbReference type="PANTHER" id="PTHR30126">
    <property type="entry name" value="HTH-TYPE TRANSCRIPTIONAL REGULATOR"/>
    <property type="match status" value="1"/>
</dbReference>
<comment type="similarity">
    <text evidence="1">Belongs to the LysR transcriptional regulatory family.</text>
</comment>
<gene>
    <name evidence="7" type="ORF">GA0071312_0597</name>
    <name evidence="6" type="ORF">HLUCCO17_03605</name>
</gene>
<dbReference type="EMBL" id="FMBM01000001">
    <property type="protein sequence ID" value="SCC78972.1"/>
    <property type="molecule type" value="Genomic_DNA"/>
</dbReference>
<dbReference type="PRINTS" id="PR00039">
    <property type="entry name" value="HTHLYSR"/>
</dbReference>
<dbReference type="STRING" id="1653334.GA0071312_0597"/>